<proteinExistence type="predicted"/>
<accession>C5BGS9</accession>
<reference evidence="2" key="1">
    <citation type="submission" date="2009-03" db="EMBL/GenBank/DDBJ databases">
        <title>Complete genome sequence of Edwardsiella ictaluri 93-146.</title>
        <authorList>
            <person name="Williams M.L."/>
            <person name="Gillaspy A.F."/>
            <person name="Dyer D.W."/>
            <person name="Thune R.L."/>
            <person name="Waldbieser G.C."/>
            <person name="Schuster S.C."/>
            <person name="Gipson J."/>
            <person name="Zaitshik J."/>
            <person name="Landry C."/>
            <person name="Lawrence M.L."/>
        </authorList>
    </citation>
    <scope>NUCLEOTIDE SEQUENCE [LARGE SCALE GENOMIC DNA]</scope>
    <source>
        <strain evidence="2">93-146</strain>
    </source>
</reference>
<protein>
    <submittedName>
        <fullName evidence="1">Uncharacterized protein</fullName>
    </submittedName>
</protein>
<reference evidence="1 2" key="2">
    <citation type="journal article" date="2012" name="J. Bacteriol.">
        <title>Genome Sequence of Edwardsiella ictaluri 93-146, a Strain Associated with a Natural Channel Catfish Outbreak of Enteric Septicemia of Catfish.</title>
        <authorList>
            <person name="Williams M.L."/>
            <person name="Gillaspy A.F."/>
            <person name="Dyer D.W."/>
            <person name="Thune R.L."/>
            <person name="Waldbieser G.C."/>
            <person name="Schuster S.C."/>
            <person name="Gipson J."/>
            <person name="Zaitshik J."/>
            <person name="Landry C."/>
            <person name="Banes M.M."/>
            <person name="Lawrence M.L."/>
        </authorList>
    </citation>
    <scope>NUCLEOTIDE SEQUENCE [LARGE SCALE GENOMIC DNA]</scope>
    <source>
        <strain evidence="1 2">93-146</strain>
    </source>
</reference>
<dbReference type="AlphaFoldDB" id="C5BGS9"/>
<sequence>MNTQYNETDNRFICISSRTRTAYVDDAPYAKAVIVLTMAVF</sequence>
<dbReference type="Proteomes" id="UP000001485">
    <property type="component" value="Chromosome"/>
</dbReference>
<dbReference type="EMBL" id="CP001600">
    <property type="protein sequence ID" value="ACR70776.1"/>
    <property type="molecule type" value="Genomic_DNA"/>
</dbReference>
<dbReference type="KEGG" id="eic:NT01EI_3648"/>
<evidence type="ECO:0000313" key="1">
    <source>
        <dbReference type="EMBL" id="ACR70776.1"/>
    </source>
</evidence>
<evidence type="ECO:0000313" key="2">
    <source>
        <dbReference type="Proteomes" id="UP000001485"/>
    </source>
</evidence>
<gene>
    <name evidence="1" type="ordered locus">NT01EI_3648</name>
</gene>
<organism evidence="1 2">
    <name type="scientific">Edwardsiella ictaluri (strain 93-146)</name>
    <dbReference type="NCBI Taxonomy" id="634503"/>
    <lineage>
        <taxon>Bacteria</taxon>
        <taxon>Pseudomonadati</taxon>
        <taxon>Pseudomonadota</taxon>
        <taxon>Gammaproteobacteria</taxon>
        <taxon>Enterobacterales</taxon>
        <taxon>Hafniaceae</taxon>
        <taxon>Edwardsiella</taxon>
    </lineage>
</organism>
<dbReference type="HOGENOM" id="CLU_3269255_0_0_6"/>
<name>C5BGS9_EDWI9</name>